<proteinExistence type="predicted"/>
<dbReference type="Proteomes" id="UP001608902">
    <property type="component" value="Unassembled WGS sequence"/>
</dbReference>
<keyword evidence="2" id="KW-1185">Reference proteome</keyword>
<protein>
    <submittedName>
        <fullName evidence="1">Uncharacterized protein</fullName>
    </submittedName>
</protein>
<comment type="caution">
    <text evidence="1">The sequence shown here is derived from an EMBL/GenBank/DDBJ whole genome shotgun (WGS) entry which is preliminary data.</text>
</comment>
<sequence>MKRILEDVSVIGENIIRTGSDHRLLRSTICVNAHREERIRRAQRPAGVQEIHAERFEQNLAEQYLEMDKSITLDADYKKLAEALKKATQLSGKRQKKKNRTRISQETIHLMARRPQMKADGVTSIEYVTLCKMLRQNLKEDYDENRKKRLKEAAEKKSSLKTVERDIRLKQHIPVALKNDIRERITNRDRMNDICKNFYKNFQSQCSTKAAAHGI</sequence>
<gene>
    <name evidence="1" type="ORF">AB6A40_010784</name>
</gene>
<evidence type="ECO:0000313" key="2">
    <source>
        <dbReference type="Proteomes" id="UP001608902"/>
    </source>
</evidence>
<reference evidence="1 2" key="1">
    <citation type="submission" date="2024-08" db="EMBL/GenBank/DDBJ databases">
        <title>Gnathostoma spinigerum genome.</title>
        <authorList>
            <person name="Gonzalez-Bertolin B."/>
            <person name="Monzon S."/>
            <person name="Zaballos A."/>
            <person name="Jimenez P."/>
            <person name="Dekumyoy P."/>
            <person name="Varona S."/>
            <person name="Cuesta I."/>
            <person name="Sumanam S."/>
            <person name="Adisakwattana P."/>
            <person name="Gasser R.B."/>
            <person name="Hernandez-Gonzalez A."/>
            <person name="Young N.D."/>
            <person name="Perteguer M.J."/>
        </authorList>
    </citation>
    <scope>NUCLEOTIDE SEQUENCE [LARGE SCALE GENOMIC DNA]</scope>
    <source>
        <strain evidence="1">AL3</strain>
        <tissue evidence="1">Liver</tissue>
    </source>
</reference>
<dbReference type="AlphaFoldDB" id="A0ABD6F3X1"/>
<accession>A0ABD6F3X1</accession>
<organism evidence="1 2">
    <name type="scientific">Gnathostoma spinigerum</name>
    <dbReference type="NCBI Taxonomy" id="75299"/>
    <lineage>
        <taxon>Eukaryota</taxon>
        <taxon>Metazoa</taxon>
        <taxon>Ecdysozoa</taxon>
        <taxon>Nematoda</taxon>
        <taxon>Chromadorea</taxon>
        <taxon>Rhabditida</taxon>
        <taxon>Spirurina</taxon>
        <taxon>Gnathostomatomorpha</taxon>
        <taxon>Gnathostomatoidea</taxon>
        <taxon>Gnathostomatidae</taxon>
        <taxon>Gnathostoma</taxon>
    </lineage>
</organism>
<evidence type="ECO:0000313" key="1">
    <source>
        <dbReference type="EMBL" id="MFH4984075.1"/>
    </source>
</evidence>
<dbReference type="EMBL" id="JBGFUD010015115">
    <property type="protein sequence ID" value="MFH4984075.1"/>
    <property type="molecule type" value="Genomic_DNA"/>
</dbReference>
<name>A0ABD6F3X1_9BILA</name>